<dbReference type="Gene3D" id="3.40.50.2300">
    <property type="match status" value="2"/>
</dbReference>
<proteinExistence type="inferred from homology"/>
<evidence type="ECO:0000256" key="2">
    <source>
        <dbReference type="ARBA" id="ARBA00022729"/>
    </source>
</evidence>
<organism evidence="6 7">
    <name type="scientific">Flintibacter hominis</name>
    <dbReference type="NCBI Taxonomy" id="2763048"/>
    <lineage>
        <taxon>Bacteria</taxon>
        <taxon>Bacillati</taxon>
        <taxon>Bacillota</taxon>
        <taxon>Clostridia</taxon>
        <taxon>Eubacteriales</taxon>
        <taxon>Flintibacter</taxon>
    </lineage>
</organism>
<dbReference type="PROSITE" id="PS51257">
    <property type="entry name" value="PROKAR_LIPOPROTEIN"/>
    <property type="match status" value="1"/>
</dbReference>
<feature type="chain" id="PRO_5038799430" evidence="4">
    <location>
        <begin position="22"/>
        <end position="407"/>
    </location>
</feature>
<comment type="similarity">
    <text evidence="1">Belongs to the leucine-binding protein family.</text>
</comment>
<dbReference type="RefSeq" id="WP_147573077.1">
    <property type="nucleotide sequence ID" value="NZ_JACOPO010000001.1"/>
</dbReference>
<evidence type="ECO:0000256" key="4">
    <source>
        <dbReference type="SAM" id="SignalP"/>
    </source>
</evidence>
<evidence type="ECO:0000313" key="6">
    <source>
        <dbReference type="EMBL" id="MBC5721234.1"/>
    </source>
</evidence>
<dbReference type="AlphaFoldDB" id="A0A8J6J0B7"/>
<dbReference type="InterPro" id="IPR028081">
    <property type="entry name" value="Leu-bd"/>
</dbReference>
<dbReference type="Pfam" id="PF13458">
    <property type="entry name" value="Peripla_BP_6"/>
    <property type="match status" value="1"/>
</dbReference>
<dbReference type="EMBL" id="JACOPO010000001">
    <property type="protein sequence ID" value="MBC5721234.1"/>
    <property type="molecule type" value="Genomic_DNA"/>
</dbReference>
<dbReference type="InterPro" id="IPR028082">
    <property type="entry name" value="Peripla_BP_I"/>
</dbReference>
<reference evidence="6" key="1">
    <citation type="submission" date="2020-08" db="EMBL/GenBank/DDBJ databases">
        <title>Genome public.</title>
        <authorList>
            <person name="Liu C."/>
            <person name="Sun Q."/>
        </authorList>
    </citation>
    <scope>NUCLEOTIDE SEQUENCE</scope>
    <source>
        <strain evidence="6">NSJ-23</strain>
    </source>
</reference>
<feature type="region of interest" description="Disordered" evidence="3">
    <location>
        <begin position="26"/>
        <end position="45"/>
    </location>
</feature>
<keyword evidence="2 4" id="KW-0732">Signal</keyword>
<dbReference type="SUPFAM" id="SSF53822">
    <property type="entry name" value="Periplasmic binding protein-like I"/>
    <property type="match status" value="1"/>
</dbReference>
<dbReference type="PANTHER" id="PTHR30483">
    <property type="entry name" value="LEUCINE-SPECIFIC-BINDING PROTEIN"/>
    <property type="match status" value="1"/>
</dbReference>
<gene>
    <name evidence="6" type="ORF">H8S11_00115</name>
</gene>
<evidence type="ECO:0000259" key="5">
    <source>
        <dbReference type="Pfam" id="PF13458"/>
    </source>
</evidence>
<evidence type="ECO:0000256" key="1">
    <source>
        <dbReference type="ARBA" id="ARBA00010062"/>
    </source>
</evidence>
<accession>A0A8J6J0B7</accession>
<dbReference type="CDD" id="cd06347">
    <property type="entry name" value="PBP1_ABC_LivK_ligand_binding-like"/>
    <property type="match status" value="1"/>
</dbReference>
<protein>
    <submittedName>
        <fullName evidence="6">ABC transporter substrate-binding protein</fullName>
    </submittedName>
</protein>
<evidence type="ECO:0000256" key="3">
    <source>
        <dbReference type="SAM" id="MobiDB-lite"/>
    </source>
</evidence>
<name>A0A8J6J0B7_9FIRM</name>
<feature type="signal peptide" evidence="4">
    <location>
        <begin position="1"/>
        <end position="21"/>
    </location>
</feature>
<dbReference type="Proteomes" id="UP000628736">
    <property type="component" value="Unassembled WGS sequence"/>
</dbReference>
<dbReference type="InterPro" id="IPR051010">
    <property type="entry name" value="BCAA_transport"/>
</dbReference>
<dbReference type="PANTHER" id="PTHR30483:SF6">
    <property type="entry name" value="PERIPLASMIC BINDING PROTEIN OF ABC TRANSPORTER FOR NATURAL AMINO ACIDS"/>
    <property type="match status" value="1"/>
</dbReference>
<comment type="caution">
    <text evidence="6">The sequence shown here is derived from an EMBL/GenBank/DDBJ whole genome shotgun (WGS) entry which is preliminary data.</text>
</comment>
<sequence length="407" mass="42551">MKRILASALSAALLLTMLAGCGGNNNSSNNGSSNTGTSSASNTSSGDKVVKIGVFEPQSGDNGAGGKQEILGMQYAHSLTPTVEIGGETYTVELVYADNQSANDKAPSAAQTLVSAGCSVVLGSYGSGVSIAASDTFGDAGVPAIGVTCTNPQITIGNDHYFRICFIDPFQGTVLANFAKDQFSATKAYCLAKQGDDYSVGLCNYFMKAFGEENCVYEVFPEGTSDYSSYVTSAKNSGADVFFAPVSIEAAALILDQAATQDLGMPMLAGDTWDSNVITEAAKGKSNIDLYVTTFYQEGGNAEFDAAFKEWINSDSTNLTNNNGNDMIAAVSVMGYDAYYVALEALKAAGSTNPADVMTALWDVTYDGITGHIAFDDENGDAVRDLAYVKHCNTETGAWDLVGEQGV</sequence>
<feature type="domain" description="Leucine-binding protein" evidence="5">
    <location>
        <begin position="50"/>
        <end position="389"/>
    </location>
</feature>
<keyword evidence="7" id="KW-1185">Reference proteome</keyword>
<evidence type="ECO:0000313" key="7">
    <source>
        <dbReference type="Proteomes" id="UP000628736"/>
    </source>
</evidence>